<sequence length="260" mass="29662">MLGLFQRPLDARRALFECPPRAVRYREHAVIFSEDLRFIHVPKTGGMSTSVYLLETLPRPVYLSHPEEVWNDTLPKRGILQIVGRRSETLAEAREVVARYGFDVGRFPLVLATSRNPYDLEVSRYAYLRIGHAWEHGPEQDLAFSSTFEEFAVKNQQRGGSWATDAVTTHDAVTRAAEAARPEYANELKDFYAPDGSPPDNLRVVRFENLAAELLAALRSVGIEGRAADFPWVNRSREDDFAAYYTPRAEEAIYHRYAWV</sequence>
<gene>
    <name evidence="1" type="ORF">AVDCRST_MAG19-2084</name>
</gene>
<organism evidence="1">
    <name type="scientific">uncultured Thermomicrobiales bacterium</name>
    <dbReference type="NCBI Taxonomy" id="1645740"/>
    <lineage>
        <taxon>Bacteria</taxon>
        <taxon>Pseudomonadati</taxon>
        <taxon>Thermomicrobiota</taxon>
        <taxon>Thermomicrobia</taxon>
        <taxon>Thermomicrobiales</taxon>
        <taxon>environmental samples</taxon>
    </lineage>
</organism>
<dbReference type="AlphaFoldDB" id="A0A6J4UYP9"/>
<evidence type="ECO:0008006" key="2">
    <source>
        <dbReference type="Google" id="ProtNLM"/>
    </source>
</evidence>
<proteinExistence type="predicted"/>
<protein>
    <recommendedName>
        <fullName evidence="2">Sulfotransferase domain-containing protein</fullName>
    </recommendedName>
</protein>
<evidence type="ECO:0000313" key="1">
    <source>
        <dbReference type="EMBL" id="CAA9564212.1"/>
    </source>
</evidence>
<accession>A0A6J4UYP9</accession>
<dbReference type="InterPro" id="IPR027417">
    <property type="entry name" value="P-loop_NTPase"/>
</dbReference>
<name>A0A6J4UYP9_9BACT</name>
<dbReference type="EMBL" id="CADCWL010000094">
    <property type="protein sequence ID" value="CAA9564212.1"/>
    <property type="molecule type" value="Genomic_DNA"/>
</dbReference>
<reference evidence="1" key="1">
    <citation type="submission" date="2020-02" db="EMBL/GenBank/DDBJ databases">
        <authorList>
            <person name="Meier V. D."/>
        </authorList>
    </citation>
    <scope>NUCLEOTIDE SEQUENCE</scope>
    <source>
        <strain evidence="1">AVDCRST_MAG19</strain>
    </source>
</reference>
<dbReference type="SUPFAM" id="SSF52540">
    <property type="entry name" value="P-loop containing nucleoside triphosphate hydrolases"/>
    <property type="match status" value="1"/>
</dbReference>